<protein>
    <recommendedName>
        <fullName evidence="3">HTH tetR-type domain-containing protein</fullName>
    </recommendedName>
</protein>
<dbReference type="GO" id="GO:0000976">
    <property type="term" value="F:transcription cis-regulatory region binding"/>
    <property type="evidence" value="ECO:0007669"/>
    <property type="project" value="TreeGrafter"/>
</dbReference>
<keyword evidence="1 2" id="KW-0238">DNA-binding</keyword>
<reference evidence="4 5" key="1">
    <citation type="submission" date="2015-10" db="EMBL/GenBank/DDBJ databases">
        <title>Draft genome sequence of Streptomyces griseorubiginosus DSM 40469, type strain for the species Streptomyces griseorubiginosus.</title>
        <authorList>
            <person name="Ruckert C."/>
            <person name="Winkler A."/>
            <person name="Kalinowski J."/>
            <person name="Kampfer P."/>
            <person name="Glaeser S."/>
        </authorList>
    </citation>
    <scope>NUCLEOTIDE SEQUENCE [LARGE SCALE GENOMIC DNA]</scope>
    <source>
        <strain evidence="4 5">DSM 40469</strain>
    </source>
</reference>
<evidence type="ECO:0000256" key="2">
    <source>
        <dbReference type="PROSITE-ProRule" id="PRU00335"/>
    </source>
</evidence>
<dbReference type="PROSITE" id="PS50977">
    <property type="entry name" value="HTH_TETR_2"/>
    <property type="match status" value="1"/>
</dbReference>
<dbReference type="AlphaFoldDB" id="A0A101S1L0"/>
<evidence type="ECO:0000313" key="4">
    <source>
        <dbReference type="EMBL" id="KUN65752.1"/>
    </source>
</evidence>
<sequence length="193" mass="20714">MPRGRPRRADIDRVALEHALALLQERGYDGLRMKDVAESAGIGLGALYRRWAGKKELVMAALRADVTQHETDDTGDPFADLVTALERIGDAVPHGLGRLIAACLTDPDSELARVAIEAKVTPMLDGLTARLERVAGPAPDVRLRAESGLLYLLWRTAVDGQTADATTLHRRVLQVMGVPPPPGPEQSSTATGV</sequence>
<dbReference type="InterPro" id="IPR001647">
    <property type="entry name" value="HTH_TetR"/>
</dbReference>
<feature type="DNA-binding region" description="H-T-H motif" evidence="2">
    <location>
        <begin position="32"/>
        <end position="51"/>
    </location>
</feature>
<dbReference type="EMBL" id="LMWV01000016">
    <property type="protein sequence ID" value="KUN65752.1"/>
    <property type="molecule type" value="Genomic_DNA"/>
</dbReference>
<dbReference type="Gene3D" id="1.10.357.10">
    <property type="entry name" value="Tetracycline Repressor, domain 2"/>
    <property type="match status" value="1"/>
</dbReference>
<organism evidence="4 5">
    <name type="scientific">Streptomyces griseorubiginosus</name>
    <dbReference type="NCBI Taxonomy" id="67304"/>
    <lineage>
        <taxon>Bacteria</taxon>
        <taxon>Bacillati</taxon>
        <taxon>Actinomycetota</taxon>
        <taxon>Actinomycetes</taxon>
        <taxon>Kitasatosporales</taxon>
        <taxon>Streptomycetaceae</taxon>
        <taxon>Streptomyces</taxon>
    </lineage>
</organism>
<dbReference type="InterPro" id="IPR009057">
    <property type="entry name" value="Homeodomain-like_sf"/>
</dbReference>
<evidence type="ECO:0000256" key="1">
    <source>
        <dbReference type="ARBA" id="ARBA00023125"/>
    </source>
</evidence>
<dbReference type="SUPFAM" id="SSF46689">
    <property type="entry name" value="Homeodomain-like"/>
    <property type="match status" value="1"/>
</dbReference>
<dbReference type="Pfam" id="PF00440">
    <property type="entry name" value="TetR_N"/>
    <property type="match status" value="1"/>
</dbReference>
<evidence type="ECO:0000259" key="3">
    <source>
        <dbReference type="PROSITE" id="PS50977"/>
    </source>
</evidence>
<comment type="caution">
    <text evidence="4">The sequence shown here is derived from an EMBL/GenBank/DDBJ whole genome shotgun (WGS) entry which is preliminary data.</text>
</comment>
<dbReference type="GO" id="GO:0003700">
    <property type="term" value="F:DNA-binding transcription factor activity"/>
    <property type="evidence" value="ECO:0007669"/>
    <property type="project" value="TreeGrafter"/>
</dbReference>
<gene>
    <name evidence="4" type="ORF">AQJ54_18685</name>
</gene>
<proteinExistence type="predicted"/>
<dbReference type="PANTHER" id="PTHR30055">
    <property type="entry name" value="HTH-TYPE TRANSCRIPTIONAL REGULATOR RUTR"/>
    <property type="match status" value="1"/>
</dbReference>
<dbReference type="Proteomes" id="UP000054375">
    <property type="component" value="Unassembled WGS sequence"/>
</dbReference>
<feature type="domain" description="HTH tetR-type" evidence="3">
    <location>
        <begin position="9"/>
        <end position="69"/>
    </location>
</feature>
<evidence type="ECO:0000313" key="5">
    <source>
        <dbReference type="Proteomes" id="UP000054375"/>
    </source>
</evidence>
<accession>A0A101S1L0</accession>
<keyword evidence="5" id="KW-1185">Reference proteome</keyword>
<dbReference type="PANTHER" id="PTHR30055:SF148">
    <property type="entry name" value="TETR-FAMILY TRANSCRIPTIONAL REGULATOR"/>
    <property type="match status" value="1"/>
</dbReference>
<name>A0A101S1L0_9ACTN</name>
<dbReference type="InterPro" id="IPR050109">
    <property type="entry name" value="HTH-type_TetR-like_transc_reg"/>
</dbReference>
<dbReference type="PRINTS" id="PR00455">
    <property type="entry name" value="HTHTETR"/>
</dbReference>